<gene>
    <name evidence="1" type="ORF">ISP14_13840</name>
</gene>
<protein>
    <recommendedName>
        <fullName evidence="3">Lipoprotein</fullName>
    </recommendedName>
</protein>
<keyword evidence="2" id="KW-1185">Reference proteome</keyword>
<evidence type="ECO:0008006" key="3">
    <source>
        <dbReference type="Google" id="ProtNLM"/>
    </source>
</evidence>
<comment type="caution">
    <text evidence="1">The sequence shown here is derived from an EMBL/GenBank/DDBJ whole genome shotgun (WGS) entry which is preliminary data.</text>
</comment>
<organism evidence="1 2">
    <name type="scientific">Dyella agri</name>
    <dbReference type="NCBI Taxonomy" id="1926869"/>
    <lineage>
        <taxon>Bacteria</taxon>
        <taxon>Pseudomonadati</taxon>
        <taxon>Pseudomonadota</taxon>
        <taxon>Gammaproteobacteria</taxon>
        <taxon>Lysobacterales</taxon>
        <taxon>Rhodanobacteraceae</taxon>
        <taxon>Dyella</taxon>
    </lineage>
</organism>
<accession>A0ABW8KMK6</accession>
<reference evidence="1 2" key="1">
    <citation type="submission" date="2020-10" db="EMBL/GenBank/DDBJ databases">
        <title>Phylogeny of dyella-like bacteria.</title>
        <authorList>
            <person name="Fu J."/>
        </authorList>
    </citation>
    <scope>NUCLEOTIDE SEQUENCE [LARGE SCALE GENOMIC DNA]</scope>
    <source>
        <strain evidence="1 2">DKC-1</strain>
    </source>
</reference>
<evidence type="ECO:0000313" key="1">
    <source>
        <dbReference type="EMBL" id="MFK2931874.1"/>
    </source>
</evidence>
<sequence length="123" mass="13090">MFLRCLIIALLASCSSGERVDIALSRDGSHTTFDSRVVITGPSAHFECRTSASGQCHYALFAYDCADAACSTPPLRQFAVAAGDEQTLANLPRDVRVCMRREAGAMTAGCLHPRNTAAAQAPQ</sequence>
<dbReference type="Proteomes" id="UP001620397">
    <property type="component" value="Unassembled WGS sequence"/>
</dbReference>
<name>A0ABW8KMK6_9GAMM</name>
<proteinExistence type="predicted"/>
<dbReference type="RefSeq" id="WP_404540940.1">
    <property type="nucleotide sequence ID" value="NZ_JADIKL010000008.1"/>
</dbReference>
<dbReference type="EMBL" id="JADIKL010000008">
    <property type="protein sequence ID" value="MFK2931874.1"/>
    <property type="molecule type" value="Genomic_DNA"/>
</dbReference>
<evidence type="ECO:0000313" key="2">
    <source>
        <dbReference type="Proteomes" id="UP001620397"/>
    </source>
</evidence>